<dbReference type="Pfam" id="PF00589">
    <property type="entry name" value="Phage_integrase"/>
    <property type="match status" value="1"/>
</dbReference>
<dbReference type="AlphaFoldDB" id="A0A157ZLP2"/>
<sequence>MASFVQRGDKWMARIAVKGYPKQNKTFDTHAEAKAWAAEVEAAMYSRTFVDASEAKDVLFGELVERYRSLEIPKRNYDNKSEYFRLGKIARSFIGQYSVYNLTPMVIAQYRDERIKEVGPATVARELANIQGIINHACREWGLKVENPCLKVKKPKLPPGRNRLLTDEQLAILLHELRPGSHAKRNPLLYPLVQVALETAMRRGELLTLTWDRVDLERRTAHLPITKNGKSRTVPLSSKAAEIMAALPRTDKRVFPLSSFVVDSAWWRLCKRAGIEDFNFHDLRHMATTRLAKKLPNVIELSAVTGHSNPKMLARYYHTTPEELALKIG</sequence>
<dbReference type="GO" id="GO:0015074">
    <property type="term" value="P:DNA integration"/>
    <property type="evidence" value="ECO:0007669"/>
    <property type="project" value="UniProtKB-KW"/>
</dbReference>
<dbReference type="CDD" id="cd00796">
    <property type="entry name" value="INT_Rci_Hp1_C"/>
    <property type="match status" value="1"/>
</dbReference>
<keyword evidence="2" id="KW-0238">DNA-binding</keyword>
<evidence type="ECO:0000313" key="5">
    <source>
        <dbReference type="EMBL" id="SAK46379.1"/>
    </source>
</evidence>
<organism evidence="5 6">
    <name type="scientific">Caballeronia temeraria</name>
    <dbReference type="NCBI Taxonomy" id="1777137"/>
    <lineage>
        <taxon>Bacteria</taxon>
        <taxon>Pseudomonadati</taxon>
        <taxon>Pseudomonadota</taxon>
        <taxon>Betaproteobacteria</taxon>
        <taxon>Burkholderiales</taxon>
        <taxon>Burkholderiaceae</taxon>
        <taxon>Caballeronia</taxon>
    </lineage>
</organism>
<dbReference type="Gene3D" id="1.10.443.10">
    <property type="entry name" value="Intergrase catalytic core"/>
    <property type="match status" value="1"/>
</dbReference>
<dbReference type="GO" id="GO:0003677">
    <property type="term" value="F:DNA binding"/>
    <property type="evidence" value="ECO:0007669"/>
    <property type="project" value="UniProtKB-KW"/>
</dbReference>
<dbReference type="PANTHER" id="PTHR30349">
    <property type="entry name" value="PHAGE INTEGRASE-RELATED"/>
    <property type="match status" value="1"/>
</dbReference>
<dbReference type="InterPro" id="IPR002104">
    <property type="entry name" value="Integrase_catalytic"/>
</dbReference>
<dbReference type="InterPro" id="IPR011010">
    <property type="entry name" value="DNA_brk_join_enz"/>
</dbReference>
<keyword evidence="6" id="KW-1185">Reference proteome</keyword>
<accession>A0A157ZLP2</accession>
<dbReference type="Gene3D" id="1.10.150.130">
    <property type="match status" value="1"/>
</dbReference>
<evidence type="ECO:0000256" key="3">
    <source>
        <dbReference type="ARBA" id="ARBA00023172"/>
    </source>
</evidence>
<dbReference type="PROSITE" id="PS51898">
    <property type="entry name" value="TYR_RECOMBINASE"/>
    <property type="match status" value="1"/>
</dbReference>
<feature type="domain" description="Tyr recombinase" evidence="4">
    <location>
        <begin position="160"/>
        <end position="329"/>
    </location>
</feature>
<dbReference type="InterPro" id="IPR050090">
    <property type="entry name" value="Tyrosine_recombinase_XerCD"/>
</dbReference>
<dbReference type="Proteomes" id="UP000054624">
    <property type="component" value="Unassembled WGS sequence"/>
</dbReference>
<name>A0A157ZLP2_9BURK</name>
<evidence type="ECO:0000259" key="4">
    <source>
        <dbReference type="PROSITE" id="PS51898"/>
    </source>
</evidence>
<gene>
    <name evidence="5" type="ORF">AWB76_00900</name>
</gene>
<dbReference type="PANTHER" id="PTHR30349:SF94">
    <property type="entry name" value="INTEGRASE_RECOMBINASE HI_1414-RELATED"/>
    <property type="match status" value="1"/>
</dbReference>
<keyword evidence="3" id="KW-0233">DNA recombination</keyword>
<evidence type="ECO:0000313" key="6">
    <source>
        <dbReference type="Proteomes" id="UP000054624"/>
    </source>
</evidence>
<dbReference type="RefSeq" id="WP_061158880.1">
    <property type="nucleotide sequence ID" value="NZ_FCOI02000002.1"/>
</dbReference>
<evidence type="ECO:0000256" key="1">
    <source>
        <dbReference type="ARBA" id="ARBA00022908"/>
    </source>
</evidence>
<dbReference type="SUPFAM" id="SSF56349">
    <property type="entry name" value="DNA breaking-rejoining enzymes"/>
    <property type="match status" value="1"/>
</dbReference>
<protein>
    <submittedName>
        <fullName evidence="5">Integrase family protein</fullName>
    </submittedName>
</protein>
<keyword evidence="1" id="KW-0229">DNA integration</keyword>
<dbReference type="STRING" id="1777137.AWB76_00900"/>
<evidence type="ECO:0000256" key="2">
    <source>
        <dbReference type="ARBA" id="ARBA00023125"/>
    </source>
</evidence>
<dbReference type="InterPro" id="IPR010998">
    <property type="entry name" value="Integrase_recombinase_N"/>
</dbReference>
<proteinExistence type="predicted"/>
<reference evidence="6" key="1">
    <citation type="submission" date="2016-01" db="EMBL/GenBank/DDBJ databases">
        <authorList>
            <person name="Peeters Charlotte."/>
        </authorList>
    </citation>
    <scope>NUCLEOTIDE SEQUENCE [LARGE SCALE GENOMIC DNA]</scope>
</reference>
<dbReference type="OrthoDB" id="662444at2"/>
<dbReference type="InterPro" id="IPR013762">
    <property type="entry name" value="Integrase-like_cat_sf"/>
</dbReference>
<dbReference type="GO" id="GO:0006310">
    <property type="term" value="P:DNA recombination"/>
    <property type="evidence" value="ECO:0007669"/>
    <property type="project" value="UniProtKB-KW"/>
</dbReference>
<dbReference type="EMBL" id="FCOI02000002">
    <property type="protein sequence ID" value="SAK46379.1"/>
    <property type="molecule type" value="Genomic_DNA"/>
</dbReference>